<evidence type="ECO:0000256" key="3">
    <source>
        <dbReference type="ARBA" id="ARBA00022801"/>
    </source>
</evidence>
<comment type="similarity">
    <text evidence="1 5">Belongs to the GPN-loop GTPase family.</text>
</comment>
<dbReference type="InterPro" id="IPR004130">
    <property type="entry name" value="Gpn"/>
</dbReference>
<keyword evidence="3 5" id="KW-0378">Hydrolase</keyword>
<keyword evidence="4 5" id="KW-0342">GTP-binding</keyword>
<comment type="subunit">
    <text evidence="5">Binds to RNA polymerase II (RNAPII).</text>
</comment>
<proteinExistence type="inferred from homology"/>
<dbReference type="Pfam" id="PF03029">
    <property type="entry name" value="ATP_bind_1"/>
    <property type="match status" value="2"/>
</dbReference>
<dbReference type="GO" id="GO:0005525">
    <property type="term" value="F:GTP binding"/>
    <property type="evidence" value="ECO:0007669"/>
    <property type="project" value="UniProtKB-KW"/>
</dbReference>
<keyword evidence="8" id="KW-1185">Reference proteome</keyword>
<reference evidence="7 8" key="1">
    <citation type="submission" date="2015-07" db="EMBL/GenBank/DDBJ databases">
        <title>The genome of Pseudoloma neurophilia, a relevant intracellular parasite of the zebrafish.</title>
        <authorList>
            <person name="Ndikumana S."/>
            <person name="Pelin A."/>
            <person name="Sanders J."/>
            <person name="Corradi N."/>
        </authorList>
    </citation>
    <scope>NUCLEOTIDE SEQUENCE [LARGE SCALE GENOMIC DNA]</scope>
    <source>
        <strain evidence="7 8">MK1</strain>
    </source>
</reference>
<dbReference type="PANTHER" id="PTHR21231:SF3">
    <property type="entry name" value="GPN-LOOP GTPASE 2"/>
    <property type="match status" value="1"/>
</dbReference>
<dbReference type="SMART" id="SM00382">
    <property type="entry name" value="AAA"/>
    <property type="match status" value="1"/>
</dbReference>
<feature type="non-terminal residue" evidence="7">
    <location>
        <position position="188"/>
    </location>
</feature>
<feature type="domain" description="AAA+ ATPase" evidence="6">
    <location>
        <begin position="1"/>
        <end position="180"/>
    </location>
</feature>
<name>A0A0R0LZC1_9MICR</name>
<evidence type="ECO:0000313" key="8">
    <source>
        <dbReference type="Proteomes" id="UP000051530"/>
    </source>
</evidence>
<dbReference type="OrthoDB" id="5839at2759"/>
<comment type="function">
    <text evidence="5">Small GTPase required for proper localization of RNA polymerase II and III (RNAPII and RNAPIII). May act at an RNAP assembly step prior to nuclear import.</text>
</comment>
<dbReference type="InterPro" id="IPR003593">
    <property type="entry name" value="AAA+_ATPase"/>
</dbReference>
<dbReference type="GO" id="GO:0005737">
    <property type="term" value="C:cytoplasm"/>
    <property type="evidence" value="ECO:0007669"/>
    <property type="project" value="TreeGrafter"/>
</dbReference>
<evidence type="ECO:0000256" key="1">
    <source>
        <dbReference type="ARBA" id="ARBA00005290"/>
    </source>
</evidence>
<dbReference type="SUPFAM" id="SSF52540">
    <property type="entry name" value="P-loop containing nucleoside triphosphate hydrolases"/>
    <property type="match status" value="1"/>
</dbReference>
<dbReference type="InterPro" id="IPR027417">
    <property type="entry name" value="P-loop_NTPase"/>
</dbReference>
<keyword evidence="2 5" id="KW-0547">Nucleotide-binding</keyword>
<gene>
    <name evidence="7" type="ORF">M153_11936000302</name>
</gene>
<accession>A0A0R0LZC1</accession>
<dbReference type="GO" id="GO:0003924">
    <property type="term" value="F:GTPase activity"/>
    <property type="evidence" value="ECO:0007669"/>
    <property type="project" value="TreeGrafter"/>
</dbReference>
<dbReference type="AlphaFoldDB" id="A0A0R0LZC1"/>
<evidence type="ECO:0000256" key="2">
    <source>
        <dbReference type="ARBA" id="ARBA00022741"/>
    </source>
</evidence>
<sequence>MHSICVIGPAGCGKTTFCLSLYKEIFRENKVLINLDPASRTDNTYSYDIRDYFMENSDSDYSNQDNDLENFENKKTMSLYDQLQTEGVLGPNGAVLHALDRLSQDIELITDNINNSLVIIDMPGQIEIFLHSRAFVTIIDHFKSLGPLLVVSLFDCFNFLDSDRFMINSINSIIINTRIEAPCLQLIT</sequence>
<protein>
    <recommendedName>
        <fullName evidence="5">GPN-loop GTPase 2</fullName>
    </recommendedName>
</protein>
<dbReference type="EMBL" id="LGUB01001207">
    <property type="protein sequence ID" value="KRH92103.1"/>
    <property type="molecule type" value="Genomic_DNA"/>
</dbReference>
<evidence type="ECO:0000256" key="5">
    <source>
        <dbReference type="RuleBase" id="RU365059"/>
    </source>
</evidence>
<dbReference type="Proteomes" id="UP000051530">
    <property type="component" value="Unassembled WGS sequence"/>
</dbReference>
<evidence type="ECO:0000313" key="7">
    <source>
        <dbReference type="EMBL" id="KRH92103.1"/>
    </source>
</evidence>
<evidence type="ECO:0000256" key="4">
    <source>
        <dbReference type="ARBA" id="ARBA00023134"/>
    </source>
</evidence>
<comment type="caution">
    <text evidence="7">The sequence shown here is derived from an EMBL/GenBank/DDBJ whole genome shotgun (WGS) entry which is preliminary data.</text>
</comment>
<dbReference type="Gene3D" id="3.40.50.300">
    <property type="entry name" value="P-loop containing nucleotide triphosphate hydrolases"/>
    <property type="match status" value="1"/>
</dbReference>
<dbReference type="PANTHER" id="PTHR21231">
    <property type="entry name" value="XPA-BINDING PROTEIN 1-RELATED"/>
    <property type="match status" value="1"/>
</dbReference>
<organism evidence="7 8">
    <name type="scientific">Pseudoloma neurophilia</name>
    <dbReference type="NCBI Taxonomy" id="146866"/>
    <lineage>
        <taxon>Eukaryota</taxon>
        <taxon>Fungi</taxon>
        <taxon>Fungi incertae sedis</taxon>
        <taxon>Microsporidia</taxon>
        <taxon>Pseudoloma</taxon>
    </lineage>
</organism>
<evidence type="ECO:0000259" key="6">
    <source>
        <dbReference type="SMART" id="SM00382"/>
    </source>
</evidence>
<dbReference type="VEuPathDB" id="MicrosporidiaDB:M153_11936000302"/>